<sequence length="438" mass="49773">MANTHSRSWRRWLVAIALTATSWAGQPRLAEAQLAPSLVEQFLSDPEFSEPRDPLLPEFAVERPLSPLERRELAAELDELALETEARYLEEGATEEVVIDWMREVRLRRILGIEAELAAIQRVGLRLWENSQADEVQLLSLRLQEIQAELLAQPVPDLELIGELVAAFEVLRDVDAAVAVYEILLERAVQAGDREAQQQILENLASLRESWFRFAPAAATYEALLDFADEDDLLAIEYLKGVIRNYQDLGELATTIEYQRRLVGKYEETLQPQPIPALTLAIARNFRDLEQLTEAQNYYSATYSGALAQAQTDVASDALQDLAALYLADDQPEDVQYLYEQRLAVERLSYNGYGLMQTFDHLGQLYEAQDLPDSAIAAYKEALIIAEHLHHRERYFKLRLQTLLLEQGRLEVLPLVNHLASPVEPLRDPTLWTGNQRS</sequence>
<organism evidence="1">
    <name type="scientific">Lyngbya confervoides BDU141951</name>
    <dbReference type="NCBI Taxonomy" id="1574623"/>
    <lineage>
        <taxon>Bacteria</taxon>
        <taxon>Bacillati</taxon>
        <taxon>Cyanobacteriota</taxon>
        <taxon>Cyanophyceae</taxon>
        <taxon>Oscillatoriophycideae</taxon>
        <taxon>Oscillatoriales</taxon>
        <taxon>Microcoleaceae</taxon>
        <taxon>Lyngbya</taxon>
    </lineage>
</organism>
<dbReference type="Gene3D" id="1.25.40.10">
    <property type="entry name" value="Tetratricopeptide repeat domain"/>
    <property type="match status" value="1"/>
</dbReference>
<comment type="caution">
    <text evidence="1">The sequence shown here is derived from an EMBL/GenBank/DDBJ whole genome shotgun (WGS) entry which is preliminary data.</text>
</comment>
<reference evidence="1" key="1">
    <citation type="submission" date="2014-11" db="EMBL/GenBank/DDBJ databases">
        <authorList>
            <person name="Malar M.C."/>
            <person name="Sen D."/>
            <person name="Tripathy S."/>
        </authorList>
    </citation>
    <scope>NUCLEOTIDE SEQUENCE</scope>
    <source>
        <strain evidence="1">BDU141951</strain>
    </source>
</reference>
<reference evidence="1" key="3">
    <citation type="submission" date="2020-02" db="EMBL/GenBank/DDBJ databases">
        <authorList>
            <person name="Sarangi A.N."/>
            <person name="Ghosh S."/>
            <person name="Mukherjee M."/>
            <person name="Tripathy S."/>
        </authorList>
    </citation>
    <scope>NUCLEOTIDE SEQUENCE</scope>
    <source>
        <strain evidence="1">BDU141951</strain>
    </source>
</reference>
<name>A0A0C1VDM9_9CYAN</name>
<proteinExistence type="predicted"/>
<dbReference type="AlphaFoldDB" id="A0A0C1VDM9"/>
<evidence type="ECO:0000313" key="1">
    <source>
        <dbReference type="EMBL" id="NEV65630.1"/>
    </source>
</evidence>
<protein>
    <recommendedName>
        <fullName evidence="2">Tetratricopeptide repeat protein</fullName>
    </recommendedName>
</protein>
<accession>A0A0C1VDM9</accession>
<dbReference type="InterPro" id="IPR011990">
    <property type="entry name" value="TPR-like_helical_dom_sf"/>
</dbReference>
<dbReference type="SUPFAM" id="SSF48452">
    <property type="entry name" value="TPR-like"/>
    <property type="match status" value="1"/>
</dbReference>
<evidence type="ECO:0008006" key="2">
    <source>
        <dbReference type="Google" id="ProtNLM"/>
    </source>
</evidence>
<dbReference type="EMBL" id="JTHE02000002">
    <property type="protein sequence ID" value="NEV65630.1"/>
    <property type="molecule type" value="Genomic_DNA"/>
</dbReference>
<gene>
    <name evidence="1" type="ORF">QQ91_000680</name>
</gene>
<reference evidence="1" key="2">
    <citation type="journal article" date="2015" name="Genome Announc.">
        <title>Draft Genome Sequence of Filamentous Marine Cyanobacterium Lyngbya confervoides Strain BDU141951.</title>
        <authorList>
            <person name="Chandrababunaidu M.M."/>
            <person name="Sen D."/>
            <person name="Tripathy S."/>
        </authorList>
    </citation>
    <scope>NUCLEOTIDE SEQUENCE</scope>
    <source>
        <strain evidence="1">BDU141951</strain>
    </source>
</reference>